<name>A0ABW3C7N3_SPHXN</name>
<dbReference type="PRINTS" id="PR00455">
    <property type="entry name" value="HTHTETR"/>
</dbReference>
<dbReference type="EMBL" id="JBHTIK010000015">
    <property type="protein sequence ID" value="MFD0850491.1"/>
    <property type="molecule type" value="Genomic_DNA"/>
</dbReference>
<organism evidence="4 5">
    <name type="scientific">Sphingosinicella xenopeptidilytica</name>
    <dbReference type="NCBI Taxonomy" id="364098"/>
    <lineage>
        <taxon>Bacteria</taxon>
        <taxon>Pseudomonadati</taxon>
        <taxon>Pseudomonadota</taxon>
        <taxon>Alphaproteobacteria</taxon>
        <taxon>Sphingomonadales</taxon>
        <taxon>Sphingosinicellaceae</taxon>
        <taxon>Sphingosinicella</taxon>
    </lineage>
</organism>
<proteinExistence type="predicted"/>
<dbReference type="InterPro" id="IPR050109">
    <property type="entry name" value="HTH-type_TetR-like_transc_reg"/>
</dbReference>
<evidence type="ECO:0000256" key="2">
    <source>
        <dbReference type="PROSITE-ProRule" id="PRU00335"/>
    </source>
</evidence>
<keyword evidence="1 2" id="KW-0238">DNA-binding</keyword>
<gene>
    <name evidence="4" type="ORF">ACFQ00_19340</name>
</gene>
<keyword evidence="5" id="KW-1185">Reference proteome</keyword>
<dbReference type="RefSeq" id="WP_381494866.1">
    <property type="nucleotide sequence ID" value="NZ_JBHTIK010000015.1"/>
</dbReference>
<dbReference type="InterPro" id="IPR001647">
    <property type="entry name" value="HTH_TetR"/>
</dbReference>
<dbReference type="Pfam" id="PF00440">
    <property type="entry name" value="TetR_N"/>
    <property type="match status" value="1"/>
</dbReference>
<dbReference type="Gene3D" id="1.10.357.10">
    <property type="entry name" value="Tetracycline Repressor, domain 2"/>
    <property type="match status" value="1"/>
</dbReference>
<dbReference type="InterPro" id="IPR009057">
    <property type="entry name" value="Homeodomain-like_sf"/>
</dbReference>
<dbReference type="SUPFAM" id="SSF46689">
    <property type="entry name" value="Homeodomain-like"/>
    <property type="match status" value="1"/>
</dbReference>
<feature type="DNA-binding region" description="H-T-H motif" evidence="2">
    <location>
        <begin position="49"/>
        <end position="68"/>
    </location>
</feature>
<sequence>MAGTSARKKPDLAVKGAATKRTLPPEVRKAQLLAAARAVLASTGFSRMRVSDVVAAAGLSQGAFYLHFSSKDDIVIELIRAMVAEAVAMLGAIPVEATDMETGIRKVLEGYYRTCFAYRDVLDNIDSGTSTGIDRDRWNDAFAPLNVFALRAVATWQAKGEIGPGDPDLLSWLLIDTINGALPRLFGHSRNRMSADYQDRVGDWLLAALRGFKSGS</sequence>
<evidence type="ECO:0000313" key="4">
    <source>
        <dbReference type="EMBL" id="MFD0850491.1"/>
    </source>
</evidence>
<accession>A0ABW3C7N3</accession>
<dbReference type="PANTHER" id="PTHR30055">
    <property type="entry name" value="HTH-TYPE TRANSCRIPTIONAL REGULATOR RUTR"/>
    <property type="match status" value="1"/>
</dbReference>
<comment type="caution">
    <text evidence="4">The sequence shown here is derived from an EMBL/GenBank/DDBJ whole genome shotgun (WGS) entry which is preliminary data.</text>
</comment>
<dbReference type="PANTHER" id="PTHR30055:SF187">
    <property type="entry name" value="TRANSCRIPTIONAL REGULATORY PROTEIN"/>
    <property type="match status" value="1"/>
</dbReference>
<reference evidence="5" key="1">
    <citation type="journal article" date="2019" name="Int. J. Syst. Evol. Microbiol.">
        <title>The Global Catalogue of Microorganisms (GCM) 10K type strain sequencing project: providing services to taxonomists for standard genome sequencing and annotation.</title>
        <authorList>
            <consortium name="The Broad Institute Genomics Platform"/>
            <consortium name="The Broad Institute Genome Sequencing Center for Infectious Disease"/>
            <person name="Wu L."/>
            <person name="Ma J."/>
        </authorList>
    </citation>
    <scope>NUCLEOTIDE SEQUENCE [LARGE SCALE GENOMIC DNA]</scope>
    <source>
        <strain evidence="5">CCUG 52537</strain>
    </source>
</reference>
<protein>
    <submittedName>
        <fullName evidence="4">TetR/AcrR family transcriptional regulator</fullName>
    </submittedName>
</protein>
<dbReference type="Proteomes" id="UP001597124">
    <property type="component" value="Unassembled WGS sequence"/>
</dbReference>
<evidence type="ECO:0000256" key="1">
    <source>
        <dbReference type="ARBA" id="ARBA00023125"/>
    </source>
</evidence>
<evidence type="ECO:0000259" key="3">
    <source>
        <dbReference type="PROSITE" id="PS50977"/>
    </source>
</evidence>
<dbReference type="PROSITE" id="PS50977">
    <property type="entry name" value="HTH_TETR_2"/>
    <property type="match status" value="1"/>
</dbReference>
<feature type="domain" description="HTH tetR-type" evidence="3">
    <location>
        <begin position="26"/>
        <end position="86"/>
    </location>
</feature>
<evidence type="ECO:0000313" key="5">
    <source>
        <dbReference type="Proteomes" id="UP001597124"/>
    </source>
</evidence>